<name>A0ABY6IVK7_9BACT</name>
<dbReference type="PANTHER" id="PTHR19136:SF81">
    <property type="entry name" value="MOLYBDENUM COFACTOR GUANYLYLTRANSFERASE"/>
    <property type="match status" value="1"/>
</dbReference>
<reference evidence="9" key="1">
    <citation type="submission" date="2022-10" db="EMBL/GenBank/DDBJ databases">
        <title>Chitinophaga sp. nov., isolated from soil.</title>
        <authorList>
            <person name="Jeon C.O."/>
        </authorList>
    </citation>
    <scope>NUCLEOTIDE SEQUENCE</scope>
    <source>
        <strain evidence="9">R8</strain>
    </source>
</reference>
<evidence type="ECO:0000256" key="1">
    <source>
        <dbReference type="ARBA" id="ARBA00022490"/>
    </source>
</evidence>
<keyword evidence="5" id="KW-0460">Magnesium</keyword>
<evidence type="ECO:0000313" key="10">
    <source>
        <dbReference type="Proteomes" id="UP001162741"/>
    </source>
</evidence>
<keyword evidence="7" id="KW-0501">Molybdenum cofactor biosynthesis</keyword>
<sequence>MIGLVLCGGNSTRMGTDKGMLPIGNTTWAQHAGSQLAALGLPVVYSVNESQVPAYTEQGIKPLITDDVELQMGGPLKGILSVHRQYPTEDIFLLACDLKDMHADVLQQVQAAFNGTTTIYENAGFDEPLCGIYTAEALAQLAGATLPKYSMRFVLGLIPVQRLMVPGNWRGYFFNYNE</sequence>
<dbReference type="Proteomes" id="UP001162741">
    <property type="component" value="Chromosome"/>
</dbReference>
<evidence type="ECO:0000256" key="2">
    <source>
        <dbReference type="ARBA" id="ARBA00022679"/>
    </source>
</evidence>
<keyword evidence="3" id="KW-0479">Metal-binding</keyword>
<organism evidence="9 10">
    <name type="scientific">Chitinophaga horti</name>
    <dbReference type="NCBI Taxonomy" id="2920382"/>
    <lineage>
        <taxon>Bacteria</taxon>
        <taxon>Pseudomonadati</taxon>
        <taxon>Bacteroidota</taxon>
        <taxon>Chitinophagia</taxon>
        <taxon>Chitinophagales</taxon>
        <taxon>Chitinophagaceae</taxon>
        <taxon>Chitinophaga</taxon>
    </lineage>
</organism>
<keyword evidence="10" id="KW-1185">Reference proteome</keyword>
<dbReference type="Gene3D" id="3.90.550.10">
    <property type="entry name" value="Spore Coat Polysaccharide Biosynthesis Protein SpsA, Chain A"/>
    <property type="match status" value="1"/>
</dbReference>
<dbReference type="SUPFAM" id="SSF53448">
    <property type="entry name" value="Nucleotide-diphospho-sugar transferases"/>
    <property type="match status" value="1"/>
</dbReference>
<accession>A0ABY6IVK7</accession>
<dbReference type="CDD" id="cd02503">
    <property type="entry name" value="MobA"/>
    <property type="match status" value="1"/>
</dbReference>
<evidence type="ECO:0000256" key="4">
    <source>
        <dbReference type="ARBA" id="ARBA00022741"/>
    </source>
</evidence>
<keyword evidence="4" id="KW-0547">Nucleotide-binding</keyword>
<dbReference type="EMBL" id="CP107006">
    <property type="protein sequence ID" value="UYQ91403.1"/>
    <property type="molecule type" value="Genomic_DNA"/>
</dbReference>
<feature type="domain" description="MobA-like NTP transferase" evidence="8">
    <location>
        <begin position="3"/>
        <end position="152"/>
    </location>
</feature>
<evidence type="ECO:0000256" key="7">
    <source>
        <dbReference type="ARBA" id="ARBA00023150"/>
    </source>
</evidence>
<evidence type="ECO:0000256" key="5">
    <source>
        <dbReference type="ARBA" id="ARBA00022842"/>
    </source>
</evidence>
<dbReference type="Pfam" id="PF12804">
    <property type="entry name" value="NTP_transf_3"/>
    <property type="match status" value="1"/>
</dbReference>
<dbReference type="InterPro" id="IPR013482">
    <property type="entry name" value="Molybde_CF_guanTrfase"/>
</dbReference>
<dbReference type="InterPro" id="IPR025877">
    <property type="entry name" value="MobA-like_NTP_Trfase"/>
</dbReference>
<keyword evidence="2" id="KW-0808">Transferase</keyword>
<keyword evidence="6" id="KW-0342">GTP-binding</keyword>
<keyword evidence="1" id="KW-0963">Cytoplasm</keyword>
<protein>
    <submittedName>
        <fullName evidence="9">Molybdenum cofactor guanylyltransferase</fullName>
    </submittedName>
</protein>
<evidence type="ECO:0000313" key="9">
    <source>
        <dbReference type="EMBL" id="UYQ91403.1"/>
    </source>
</evidence>
<dbReference type="RefSeq" id="WP_244839528.1">
    <property type="nucleotide sequence ID" value="NZ_CP107006.1"/>
</dbReference>
<dbReference type="InterPro" id="IPR029044">
    <property type="entry name" value="Nucleotide-diphossugar_trans"/>
</dbReference>
<gene>
    <name evidence="9" type="ORF">MKQ68_15015</name>
</gene>
<dbReference type="PANTHER" id="PTHR19136">
    <property type="entry name" value="MOLYBDENUM COFACTOR GUANYLYLTRANSFERASE"/>
    <property type="match status" value="1"/>
</dbReference>
<proteinExistence type="predicted"/>
<evidence type="ECO:0000259" key="8">
    <source>
        <dbReference type="Pfam" id="PF12804"/>
    </source>
</evidence>
<evidence type="ECO:0000256" key="3">
    <source>
        <dbReference type="ARBA" id="ARBA00022723"/>
    </source>
</evidence>
<evidence type="ECO:0000256" key="6">
    <source>
        <dbReference type="ARBA" id="ARBA00023134"/>
    </source>
</evidence>
<dbReference type="GO" id="GO:0016779">
    <property type="term" value="F:nucleotidyltransferase activity"/>
    <property type="evidence" value="ECO:0007669"/>
    <property type="project" value="UniProtKB-KW"/>
</dbReference>
<keyword evidence="9" id="KW-0548">Nucleotidyltransferase</keyword>